<dbReference type="InterPro" id="IPR000073">
    <property type="entry name" value="AB_hydrolase_1"/>
</dbReference>
<dbReference type="Gene3D" id="3.40.50.1820">
    <property type="entry name" value="alpha/beta hydrolase"/>
    <property type="match status" value="1"/>
</dbReference>
<evidence type="ECO:0000259" key="1">
    <source>
        <dbReference type="Pfam" id="PF00561"/>
    </source>
</evidence>
<dbReference type="Pfam" id="PF00561">
    <property type="entry name" value="Abhydrolase_1"/>
    <property type="match status" value="1"/>
</dbReference>
<dbReference type="InterPro" id="IPR050266">
    <property type="entry name" value="AB_hydrolase_sf"/>
</dbReference>
<organism evidence="2 3">
    <name type="scientific">Myroides phaeus</name>
    <dbReference type="NCBI Taxonomy" id="702745"/>
    <lineage>
        <taxon>Bacteria</taxon>
        <taxon>Pseudomonadati</taxon>
        <taxon>Bacteroidota</taxon>
        <taxon>Flavobacteriia</taxon>
        <taxon>Flavobacteriales</taxon>
        <taxon>Flavobacteriaceae</taxon>
        <taxon>Myroides</taxon>
    </lineage>
</organism>
<name>A0A1G8G958_9FLAO</name>
<dbReference type="PANTHER" id="PTHR43798">
    <property type="entry name" value="MONOACYLGLYCEROL LIPASE"/>
    <property type="match status" value="1"/>
</dbReference>
<evidence type="ECO:0000313" key="3">
    <source>
        <dbReference type="Proteomes" id="UP000243588"/>
    </source>
</evidence>
<dbReference type="InterPro" id="IPR029058">
    <property type="entry name" value="AB_hydrolase_fold"/>
</dbReference>
<gene>
    <name evidence="2" type="ORF">SAMN05421818_1247</name>
</gene>
<dbReference type="RefSeq" id="WP_090410155.1">
    <property type="nucleotide sequence ID" value="NZ_FNDQ01000024.1"/>
</dbReference>
<dbReference type="EMBL" id="FNDQ01000024">
    <property type="protein sequence ID" value="SDH90925.1"/>
    <property type="molecule type" value="Genomic_DNA"/>
</dbReference>
<evidence type="ECO:0000313" key="2">
    <source>
        <dbReference type="EMBL" id="SDH90925.1"/>
    </source>
</evidence>
<sequence length="260" mass="29312">MGLIKINYKNIDLSFIDKGKGSSLIFLHGFLENATMWNYYTESLSKKYRVISIDLLGHGKTDCIGYIHSMEDMADAVFAVISHLNLKKVTFIGHSMGGYVALAFGELYPDFVKKIILVASTTRSDSSTRIQNRDRAIDIIKKNSDLFVKMAVGNQFQLQTRKSKVNEIEEHLNNALATPVQGIVAALEGMKTRTDREVLLHFAPYPIQFILGEKDPVMVYDDIITQIDNKQKDLITLDGGHMLHIEAKEELLTAIKTFLK</sequence>
<keyword evidence="3" id="KW-1185">Reference proteome</keyword>
<protein>
    <submittedName>
        <fullName evidence="2">Pimeloyl-ACP methyl ester carboxylesterase</fullName>
    </submittedName>
</protein>
<dbReference type="SUPFAM" id="SSF53474">
    <property type="entry name" value="alpha/beta-Hydrolases"/>
    <property type="match status" value="1"/>
</dbReference>
<accession>A0A1G8G958</accession>
<dbReference type="STRING" id="702745.SAMN05421818_1247"/>
<dbReference type="AlphaFoldDB" id="A0A1G8G958"/>
<proteinExistence type="predicted"/>
<dbReference type="PRINTS" id="PR00111">
    <property type="entry name" value="ABHYDROLASE"/>
</dbReference>
<feature type="domain" description="AB hydrolase-1" evidence="1">
    <location>
        <begin position="24"/>
        <end position="247"/>
    </location>
</feature>
<dbReference type="Proteomes" id="UP000243588">
    <property type="component" value="Unassembled WGS sequence"/>
</dbReference>
<reference evidence="3" key="1">
    <citation type="submission" date="2016-10" db="EMBL/GenBank/DDBJ databases">
        <authorList>
            <person name="Varghese N."/>
            <person name="Submissions S."/>
        </authorList>
    </citation>
    <scope>NUCLEOTIDE SEQUENCE [LARGE SCALE GENOMIC DNA]</scope>
    <source>
        <strain evidence="3">DSM 23313</strain>
    </source>
</reference>